<dbReference type="CDD" id="cd21675">
    <property type="entry name" value="SMP_TEX2"/>
    <property type="match status" value="1"/>
</dbReference>
<evidence type="ECO:0000256" key="5">
    <source>
        <dbReference type="ARBA" id="ARBA00022989"/>
    </source>
</evidence>
<keyword evidence="4" id="KW-0256">Endoplasmic reticulum</keyword>
<dbReference type="EMBL" id="ML977172">
    <property type="protein sequence ID" value="KAF1983754.1"/>
    <property type="molecule type" value="Genomic_DNA"/>
</dbReference>
<evidence type="ECO:0000256" key="9">
    <source>
        <dbReference type="SAM" id="MobiDB-lite"/>
    </source>
</evidence>
<evidence type="ECO:0000256" key="3">
    <source>
        <dbReference type="ARBA" id="ARBA00022692"/>
    </source>
</evidence>
<sequence length="1043" mass="113739">MVTFTAFVCIYVLGGLTFLPLLLACVLLHAHLTLPSRDTHGDKPPSASDEHTKSQESVTLPEELKNRLHEPDVAAGYFAVCREYVPGGVNGKPPERTTPAGAVIAAESPSVYQSMYRSIFERSRTQGPQLDAGKSTRKPLRRARNVFYVVLRLGHLMLYDDAEQLEVRHVISLAHHDVDLYAGGEAMPDGELFIKRNCIRLANKRILGDLSLDAKPFYLFSDNCSMKEDFYHAMLQNQEKKPGSSSSPPTVLRYETAHIIKLVQQIYAAEESAPTRWINALIGRIFLSMYRTSDVENFIRSKITKKISRVSKPAFINSIAIRNIDMGDAGPMITNPKLRELTVDGDLTLEVDVKYQGNFKLEIAATARIDLGSRFKPRDISLVLASILKRLEGRLLIRIKPPPSNRLWISFETAPKMEMSIEPIVSARQITYGVILRAIESRIREVVNETLVQPNWDDVPFFDTTYQRFRGGIWEDDSKVVPFPATQDTVAEQESTKDDSEDIQIAEPVASRLEHILNDNRSMSTPLLSEPPMSDPQTRKSGRSASSTYESNVAVVSPTTESSPTAKPKAMRSQSFASSSPIIDMDLTNVEFFGDHAKERQMLGGLTAKGLLSRSSTQSSPETLLSSRGSRETSNSTFDRESAAASRDLQFTVDEKTSPRSKSFPSSTGEDIINVPSSAENDRTSTVLDSLRRQAQTSASTLPSLSGSTDESPSVQTPNKRDSVNASLSVATSAAKKWGLGFVTRHGPSSSSSRNSLNQTSSASLPLQSSDDRKSSEPPLQRGDTSSSSFSSIPSSSVSVPAVPSVGSPSNPIGRGRPLPPPGTPLPMPQPERNNTWVGAAAGLAQGLTKRKPVLGNNSDRNTSHRSNPGMAASNERALTAKQARQILMGQVKDQQRASDGTAVSFIQSSGNVNEPSAQDFDPPPLPERPSADKNGPMSTVRAPLSKFALDPSKPLPTQEDAAAIPPNDINEDRRDQSGTEVGIPPTTDHDLSDLDVFYLKDPKPEDASSASMVERDVEEDAKTLTSTQEQIVDGSTGLKNAL</sequence>
<evidence type="ECO:0000256" key="7">
    <source>
        <dbReference type="ARBA" id="ARBA00023121"/>
    </source>
</evidence>
<dbReference type="GO" id="GO:0008289">
    <property type="term" value="F:lipid binding"/>
    <property type="evidence" value="ECO:0007669"/>
    <property type="project" value="UniProtKB-KW"/>
</dbReference>
<keyword evidence="8" id="KW-0472">Membrane</keyword>
<evidence type="ECO:0000256" key="1">
    <source>
        <dbReference type="ARBA" id="ARBA00004586"/>
    </source>
</evidence>
<dbReference type="GO" id="GO:0032865">
    <property type="term" value="C:ERMES complex"/>
    <property type="evidence" value="ECO:0007669"/>
    <property type="project" value="TreeGrafter"/>
</dbReference>
<comment type="subcellular location">
    <subcellularLocation>
        <location evidence="1">Endoplasmic reticulum membrane</location>
    </subcellularLocation>
</comment>
<dbReference type="OrthoDB" id="26740at2759"/>
<keyword evidence="7" id="KW-0446">Lipid-binding</keyword>
<evidence type="ECO:0000256" key="2">
    <source>
        <dbReference type="ARBA" id="ARBA00022448"/>
    </source>
</evidence>
<evidence type="ECO:0000256" key="6">
    <source>
        <dbReference type="ARBA" id="ARBA00023055"/>
    </source>
</evidence>
<gene>
    <name evidence="11" type="ORF">K402DRAFT_423360</name>
</gene>
<reference evidence="11" key="1">
    <citation type="journal article" date="2020" name="Stud. Mycol.">
        <title>101 Dothideomycetes genomes: a test case for predicting lifestyles and emergence of pathogens.</title>
        <authorList>
            <person name="Haridas S."/>
            <person name="Albert R."/>
            <person name="Binder M."/>
            <person name="Bloem J."/>
            <person name="Labutti K."/>
            <person name="Salamov A."/>
            <person name="Andreopoulos B."/>
            <person name="Baker S."/>
            <person name="Barry K."/>
            <person name="Bills G."/>
            <person name="Bluhm B."/>
            <person name="Cannon C."/>
            <person name="Castanera R."/>
            <person name="Culley D."/>
            <person name="Daum C."/>
            <person name="Ezra D."/>
            <person name="Gonzalez J."/>
            <person name="Henrissat B."/>
            <person name="Kuo A."/>
            <person name="Liang C."/>
            <person name="Lipzen A."/>
            <person name="Lutzoni F."/>
            <person name="Magnuson J."/>
            <person name="Mondo S."/>
            <person name="Nolan M."/>
            <person name="Ohm R."/>
            <person name="Pangilinan J."/>
            <person name="Park H.-J."/>
            <person name="Ramirez L."/>
            <person name="Alfaro M."/>
            <person name="Sun H."/>
            <person name="Tritt A."/>
            <person name="Yoshinaga Y."/>
            <person name="Zwiers L.-H."/>
            <person name="Turgeon B."/>
            <person name="Goodwin S."/>
            <person name="Spatafora J."/>
            <person name="Crous P."/>
            <person name="Grigoriev I."/>
        </authorList>
    </citation>
    <scope>NUCLEOTIDE SEQUENCE</scope>
    <source>
        <strain evidence="11">CBS 113979</strain>
    </source>
</reference>
<dbReference type="InterPro" id="IPR031468">
    <property type="entry name" value="SMP_LBD"/>
</dbReference>
<feature type="region of interest" description="Disordered" evidence="9">
    <location>
        <begin position="612"/>
        <end position="726"/>
    </location>
</feature>
<keyword evidence="6" id="KW-0445">Lipid transport</keyword>
<evidence type="ECO:0000259" key="10">
    <source>
        <dbReference type="PROSITE" id="PS51847"/>
    </source>
</evidence>
<feature type="domain" description="SMP-LTD" evidence="10">
    <location>
        <begin position="271"/>
        <end position="462"/>
    </location>
</feature>
<feature type="compositionally biased region" description="Pro residues" evidence="9">
    <location>
        <begin position="818"/>
        <end position="830"/>
    </location>
</feature>
<feature type="compositionally biased region" description="Low complexity" evidence="9">
    <location>
        <begin position="749"/>
        <end position="764"/>
    </location>
</feature>
<dbReference type="Pfam" id="PF10296">
    <property type="entry name" value="MMM1"/>
    <property type="match status" value="1"/>
</dbReference>
<feature type="compositionally biased region" description="Polar residues" evidence="9">
    <location>
        <begin position="905"/>
        <end position="917"/>
    </location>
</feature>
<dbReference type="PROSITE" id="PS51847">
    <property type="entry name" value="SMP"/>
    <property type="match status" value="1"/>
</dbReference>
<keyword evidence="12" id="KW-1185">Reference proteome</keyword>
<feature type="region of interest" description="Disordered" evidence="9">
    <location>
        <begin position="522"/>
        <end position="576"/>
    </location>
</feature>
<keyword evidence="3" id="KW-0812">Transmembrane</keyword>
<feature type="region of interest" description="Disordered" evidence="9">
    <location>
        <begin position="745"/>
        <end position="1043"/>
    </location>
</feature>
<keyword evidence="5" id="KW-1133">Transmembrane helix</keyword>
<dbReference type="PANTHER" id="PTHR13466">
    <property type="entry name" value="TEX2 PROTEIN-RELATED"/>
    <property type="match status" value="1"/>
</dbReference>
<name>A0A6G1GSH2_9PEZI</name>
<evidence type="ECO:0000256" key="4">
    <source>
        <dbReference type="ARBA" id="ARBA00022824"/>
    </source>
</evidence>
<protein>
    <recommendedName>
        <fullName evidence="10">SMP-LTD domain-containing protein</fullName>
    </recommendedName>
</protein>
<feature type="compositionally biased region" description="Basic and acidic residues" evidence="9">
    <location>
        <begin position="988"/>
        <end position="1007"/>
    </location>
</feature>
<dbReference type="GO" id="GO:0005789">
    <property type="term" value="C:endoplasmic reticulum membrane"/>
    <property type="evidence" value="ECO:0007669"/>
    <property type="project" value="UniProtKB-SubCell"/>
</dbReference>
<feature type="region of interest" description="Disordered" evidence="9">
    <location>
        <begin position="38"/>
        <end position="63"/>
    </location>
</feature>
<dbReference type="GO" id="GO:0015914">
    <property type="term" value="P:phospholipid transport"/>
    <property type="evidence" value="ECO:0007669"/>
    <property type="project" value="TreeGrafter"/>
</dbReference>
<feature type="compositionally biased region" description="Low complexity" evidence="9">
    <location>
        <begin position="786"/>
        <end position="817"/>
    </location>
</feature>
<dbReference type="Proteomes" id="UP000800041">
    <property type="component" value="Unassembled WGS sequence"/>
</dbReference>
<organism evidence="11 12">
    <name type="scientific">Aulographum hederae CBS 113979</name>
    <dbReference type="NCBI Taxonomy" id="1176131"/>
    <lineage>
        <taxon>Eukaryota</taxon>
        <taxon>Fungi</taxon>
        <taxon>Dikarya</taxon>
        <taxon>Ascomycota</taxon>
        <taxon>Pezizomycotina</taxon>
        <taxon>Dothideomycetes</taxon>
        <taxon>Pleosporomycetidae</taxon>
        <taxon>Aulographales</taxon>
        <taxon>Aulographaceae</taxon>
    </lineage>
</organism>
<keyword evidence="2" id="KW-0813">Transport</keyword>
<evidence type="ECO:0000313" key="11">
    <source>
        <dbReference type="EMBL" id="KAF1983754.1"/>
    </source>
</evidence>
<dbReference type="PANTHER" id="PTHR13466:SF19">
    <property type="entry name" value="NUCLEUS-VACUOLE JUNCTION PROTEIN 2"/>
    <property type="match status" value="1"/>
</dbReference>
<feature type="compositionally biased region" description="Polar residues" evidence="9">
    <location>
        <begin position="660"/>
        <end position="726"/>
    </location>
</feature>
<dbReference type="GO" id="GO:1990456">
    <property type="term" value="P:mitochondrion-endoplasmic reticulum membrane tethering"/>
    <property type="evidence" value="ECO:0007669"/>
    <property type="project" value="TreeGrafter"/>
</dbReference>
<accession>A0A6G1GSH2</accession>
<dbReference type="InterPro" id="IPR019411">
    <property type="entry name" value="MMM1_dom"/>
</dbReference>
<evidence type="ECO:0000256" key="8">
    <source>
        <dbReference type="ARBA" id="ARBA00023136"/>
    </source>
</evidence>
<proteinExistence type="predicted"/>
<feature type="compositionally biased region" description="Basic and acidic residues" evidence="9">
    <location>
        <begin position="38"/>
        <end position="54"/>
    </location>
</feature>
<feature type="compositionally biased region" description="Polar residues" evidence="9">
    <location>
        <begin position="613"/>
        <end position="637"/>
    </location>
</feature>
<feature type="compositionally biased region" description="Polar residues" evidence="9">
    <location>
        <begin position="856"/>
        <end position="867"/>
    </location>
</feature>
<dbReference type="AlphaFoldDB" id="A0A6G1GSH2"/>
<evidence type="ECO:0000313" key="12">
    <source>
        <dbReference type="Proteomes" id="UP000800041"/>
    </source>
</evidence>